<keyword evidence="5 7" id="KW-1133">Transmembrane helix</keyword>
<dbReference type="CDD" id="cd08760">
    <property type="entry name" value="Cyt_b561_FRRS1_like"/>
    <property type="match status" value="1"/>
</dbReference>
<keyword evidence="2" id="KW-0813">Transport</keyword>
<reference evidence="9 10" key="1">
    <citation type="journal article" date="2021" name="Commun. Biol.">
        <title>The genome of Shorea leprosula (Dipterocarpaceae) highlights the ecological relevance of drought in aseasonal tropical rainforests.</title>
        <authorList>
            <person name="Ng K.K.S."/>
            <person name="Kobayashi M.J."/>
            <person name="Fawcett J.A."/>
            <person name="Hatakeyama M."/>
            <person name="Paape T."/>
            <person name="Ng C.H."/>
            <person name="Ang C.C."/>
            <person name="Tnah L.H."/>
            <person name="Lee C.T."/>
            <person name="Nishiyama T."/>
            <person name="Sese J."/>
            <person name="O'Brien M.J."/>
            <person name="Copetti D."/>
            <person name="Mohd Noor M.I."/>
            <person name="Ong R.C."/>
            <person name="Putra M."/>
            <person name="Sireger I.Z."/>
            <person name="Indrioko S."/>
            <person name="Kosugi Y."/>
            <person name="Izuno A."/>
            <person name="Isagi Y."/>
            <person name="Lee S.L."/>
            <person name="Shimizu K.K."/>
        </authorList>
    </citation>
    <scope>NUCLEOTIDE SEQUENCE [LARGE SCALE GENOMIC DNA]</scope>
    <source>
        <strain evidence="9">214</strain>
    </source>
</reference>
<organism evidence="9 10">
    <name type="scientific">Rubroshorea leprosula</name>
    <dbReference type="NCBI Taxonomy" id="152421"/>
    <lineage>
        <taxon>Eukaryota</taxon>
        <taxon>Viridiplantae</taxon>
        <taxon>Streptophyta</taxon>
        <taxon>Embryophyta</taxon>
        <taxon>Tracheophyta</taxon>
        <taxon>Spermatophyta</taxon>
        <taxon>Magnoliopsida</taxon>
        <taxon>eudicotyledons</taxon>
        <taxon>Gunneridae</taxon>
        <taxon>Pentapetalae</taxon>
        <taxon>rosids</taxon>
        <taxon>malvids</taxon>
        <taxon>Malvales</taxon>
        <taxon>Dipterocarpaceae</taxon>
        <taxon>Rubroshorea</taxon>
    </lineage>
</organism>
<dbReference type="AlphaFoldDB" id="A0AAV5ITS1"/>
<keyword evidence="3 7" id="KW-0812">Transmembrane</keyword>
<evidence type="ECO:0000256" key="1">
    <source>
        <dbReference type="ARBA" id="ARBA00004370"/>
    </source>
</evidence>
<dbReference type="GO" id="GO:0016020">
    <property type="term" value="C:membrane"/>
    <property type="evidence" value="ECO:0007669"/>
    <property type="project" value="UniProtKB-SubCell"/>
</dbReference>
<dbReference type="Proteomes" id="UP001054252">
    <property type="component" value="Unassembled WGS sequence"/>
</dbReference>
<evidence type="ECO:0000256" key="4">
    <source>
        <dbReference type="ARBA" id="ARBA00022982"/>
    </source>
</evidence>
<evidence type="ECO:0000256" key="7">
    <source>
        <dbReference type="SAM" id="Phobius"/>
    </source>
</evidence>
<dbReference type="Gene3D" id="1.20.120.1770">
    <property type="match status" value="1"/>
</dbReference>
<feature type="transmembrane region" description="Helical" evidence="7">
    <location>
        <begin position="117"/>
        <end position="137"/>
    </location>
</feature>
<evidence type="ECO:0000256" key="5">
    <source>
        <dbReference type="ARBA" id="ARBA00022989"/>
    </source>
</evidence>
<gene>
    <name evidence="9" type="ORF">SLEP1_g14480</name>
</gene>
<keyword evidence="6 7" id="KW-0472">Membrane</keyword>
<evidence type="ECO:0000313" key="9">
    <source>
        <dbReference type="EMBL" id="GKV01985.1"/>
    </source>
</evidence>
<dbReference type="PANTHER" id="PTHR23130">
    <property type="entry name" value="CYTOCHROME B561 AND DOMON DOMAIN-CONTAINING PROTEIN"/>
    <property type="match status" value="1"/>
</dbReference>
<name>A0AAV5ITS1_9ROSI</name>
<evidence type="ECO:0000256" key="3">
    <source>
        <dbReference type="ARBA" id="ARBA00022692"/>
    </source>
</evidence>
<feature type="transmembrane region" description="Helical" evidence="7">
    <location>
        <begin position="149"/>
        <end position="169"/>
    </location>
</feature>
<keyword evidence="10" id="KW-1185">Reference proteome</keyword>
<dbReference type="InterPro" id="IPR006593">
    <property type="entry name" value="Cyt_b561/ferric_Rdtase_TM"/>
</dbReference>
<evidence type="ECO:0000256" key="6">
    <source>
        <dbReference type="ARBA" id="ARBA00023136"/>
    </source>
</evidence>
<dbReference type="PANTHER" id="PTHR23130:SF153">
    <property type="entry name" value="CYTOCHROME B561 DOMAIN-CONTAINING PROTEIN"/>
    <property type="match status" value="1"/>
</dbReference>
<feature type="transmembrane region" description="Helical" evidence="7">
    <location>
        <begin position="82"/>
        <end position="105"/>
    </location>
</feature>
<dbReference type="PROSITE" id="PS50939">
    <property type="entry name" value="CYTOCHROME_B561"/>
    <property type="match status" value="1"/>
</dbReference>
<proteinExistence type="predicted"/>
<feature type="transmembrane region" description="Helical" evidence="7">
    <location>
        <begin position="181"/>
        <end position="202"/>
    </location>
</feature>
<protein>
    <recommendedName>
        <fullName evidence="8">Cytochrome b561 domain-containing protein</fullName>
    </recommendedName>
</protein>
<keyword evidence="4" id="KW-0249">Electron transport</keyword>
<evidence type="ECO:0000259" key="8">
    <source>
        <dbReference type="PROSITE" id="PS50939"/>
    </source>
</evidence>
<accession>A0AAV5ITS1</accession>
<sequence length="210" mass="24606">MVTQDQDSRVETVFEGTEEYQIQKTSPGLRPWKGQRVLHRPLHLRNMHGILSILGWGFLFPVGVIIARYFKKFPLKCKEWYPLHILCQSSAYILGMVGWGIGIWLGNSSKHYTLRTHRILGIIIFTFGTIQMFPLCMQTKREDLYCRCWEIYHHLMGYALIALIVVNIFEGISHQSHEEKWRWVYVGILGILALISAALEIFRWIKSRDK</sequence>
<comment type="caution">
    <text evidence="9">The sequence shown here is derived from an EMBL/GenBank/DDBJ whole genome shotgun (WGS) entry which is preliminary data.</text>
</comment>
<evidence type="ECO:0000256" key="2">
    <source>
        <dbReference type="ARBA" id="ARBA00022448"/>
    </source>
</evidence>
<dbReference type="SMART" id="SM00665">
    <property type="entry name" value="B561"/>
    <property type="match status" value="1"/>
</dbReference>
<comment type="subcellular location">
    <subcellularLocation>
        <location evidence="1">Membrane</location>
    </subcellularLocation>
</comment>
<feature type="transmembrane region" description="Helical" evidence="7">
    <location>
        <begin position="50"/>
        <end position="70"/>
    </location>
</feature>
<feature type="domain" description="Cytochrome b561" evidence="8">
    <location>
        <begin position="6"/>
        <end position="208"/>
    </location>
</feature>
<dbReference type="EMBL" id="BPVZ01000018">
    <property type="protein sequence ID" value="GKV01985.1"/>
    <property type="molecule type" value="Genomic_DNA"/>
</dbReference>
<evidence type="ECO:0000313" key="10">
    <source>
        <dbReference type="Proteomes" id="UP001054252"/>
    </source>
</evidence>